<evidence type="ECO:0000256" key="4">
    <source>
        <dbReference type="ARBA" id="ARBA00023027"/>
    </source>
</evidence>
<protein>
    <recommendedName>
        <fullName evidence="6">Poly [ADP-ribose] polymerase</fullName>
        <shortName evidence="6">PARP</shortName>
        <ecNumber evidence="6">2.4.2.-</ecNumber>
    </recommendedName>
</protein>
<proteinExistence type="predicted"/>
<dbReference type="GO" id="GO:0005634">
    <property type="term" value="C:nucleus"/>
    <property type="evidence" value="ECO:0000318"/>
    <property type="project" value="GO_Central"/>
</dbReference>
<dbReference type="GO" id="GO:0005737">
    <property type="term" value="C:cytoplasm"/>
    <property type="evidence" value="ECO:0000318"/>
    <property type="project" value="GO_Central"/>
</dbReference>
<evidence type="ECO:0000256" key="5">
    <source>
        <dbReference type="ARBA" id="ARBA00023242"/>
    </source>
</evidence>
<keyword evidence="4 6" id="KW-0520">NAD</keyword>
<dbReference type="CDD" id="cd01439">
    <property type="entry name" value="TCCD_inducible_PARP_like"/>
    <property type="match status" value="1"/>
</dbReference>
<feature type="domain" description="PARP catalytic" evidence="7">
    <location>
        <begin position="1"/>
        <end position="130"/>
    </location>
</feature>
<evidence type="ECO:0000256" key="2">
    <source>
        <dbReference type="ARBA" id="ARBA00022676"/>
    </source>
</evidence>
<dbReference type="GO" id="GO:0010629">
    <property type="term" value="P:negative regulation of gene expression"/>
    <property type="evidence" value="ECO:0000318"/>
    <property type="project" value="GO_Central"/>
</dbReference>
<dbReference type="KEGG" id="nve:5500942"/>
<evidence type="ECO:0000259" key="7">
    <source>
        <dbReference type="PROSITE" id="PS51059"/>
    </source>
</evidence>
<dbReference type="InParanoid" id="A7T1E8"/>
<accession>A7T1E8</accession>
<sequence>MDKDNVGINNEKSLFHGTDGSNVTHINTQGFNRSFAGKARGTAYGNGVYFAANASYSEGYSPQSGNGRHMYVAKVLVGKYTQGRQGLLNPPCINASRPEILYDSVDDGGGSIFVIFHDSQCYPEYLITFQ</sequence>
<dbReference type="Gene3D" id="3.90.228.10">
    <property type="match status" value="1"/>
</dbReference>
<evidence type="ECO:0000256" key="6">
    <source>
        <dbReference type="RuleBase" id="RU362114"/>
    </source>
</evidence>
<dbReference type="eggNOG" id="ENOG502R572">
    <property type="taxonomic scope" value="Eukaryota"/>
</dbReference>
<dbReference type="PANTHER" id="PTHR14453:SF67">
    <property type="entry name" value="POLY [ADP-RIBOSE] POLYMERASE"/>
    <property type="match status" value="1"/>
</dbReference>
<dbReference type="AlphaFoldDB" id="A7T1E8"/>
<dbReference type="Proteomes" id="UP000001593">
    <property type="component" value="Unassembled WGS sequence"/>
</dbReference>
<dbReference type="EC" id="2.4.2.-" evidence="6"/>
<dbReference type="OMA" id="TASENMM"/>
<dbReference type="PANTHER" id="PTHR14453">
    <property type="entry name" value="PARP/ZINC FINGER CCCH TYPE DOMAIN CONTAINING PROTEIN"/>
    <property type="match status" value="1"/>
</dbReference>
<evidence type="ECO:0000313" key="8">
    <source>
        <dbReference type="EMBL" id="EDO30215.1"/>
    </source>
</evidence>
<dbReference type="Pfam" id="PF00644">
    <property type="entry name" value="PARP"/>
    <property type="match status" value="1"/>
</dbReference>
<reference evidence="8 9" key="1">
    <citation type="journal article" date="2007" name="Science">
        <title>Sea anemone genome reveals ancestral eumetazoan gene repertoire and genomic organization.</title>
        <authorList>
            <person name="Putnam N.H."/>
            <person name="Srivastava M."/>
            <person name="Hellsten U."/>
            <person name="Dirks B."/>
            <person name="Chapman J."/>
            <person name="Salamov A."/>
            <person name="Terry A."/>
            <person name="Shapiro H."/>
            <person name="Lindquist E."/>
            <person name="Kapitonov V.V."/>
            <person name="Jurka J."/>
            <person name="Genikhovich G."/>
            <person name="Grigoriev I.V."/>
            <person name="Lucas S.M."/>
            <person name="Steele R.E."/>
            <person name="Finnerty J.R."/>
            <person name="Technau U."/>
            <person name="Martindale M.Q."/>
            <person name="Rokhsar D.S."/>
        </authorList>
    </citation>
    <scope>NUCLEOTIDE SEQUENCE [LARGE SCALE GENOMIC DNA]</scope>
    <source>
        <strain evidence="9">CH2 X CH6</strain>
    </source>
</reference>
<dbReference type="InterPro" id="IPR012317">
    <property type="entry name" value="Poly(ADP-ribose)pol_cat_dom"/>
</dbReference>
<organism evidence="8 9">
    <name type="scientific">Nematostella vectensis</name>
    <name type="common">Starlet sea anemone</name>
    <dbReference type="NCBI Taxonomy" id="45351"/>
    <lineage>
        <taxon>Eukaryota</taxon>
        <taxon>Metazoa</taxon>
        <taxon>Cnidaria</taxon>
        <taxon>Anthozoa</taxon>
        <taxon>Hexacorallia</taxon>
        <taxon>Actiniaria</taxon>
        <taxon>Edwardsiidae</taxon>
        <taxon>Nematostella</taxon>
    </lineage>
</organism>
<dbReference type="STRING" id="45351.A7T1E8"/>
<evidence type="ECO:0000313" key="9">
    <source>
        <dbReference type="Proteomes" id="UP000001593"/>
    </source>
</evidence>
<gene>
    <name evidence="8" type="ORF">NEMVEDRAFT_v1g141705</name>
</gene>
<dbReference type="PROSITE" id="PS51059">
    <property type="entry name" value="PARP_CATALYTIC"/>
    <property type="match status" value="1"/>
</dbReference>
<dbReference type="HOGENOM" id="CLU_014825_3_0_1"/>
<dbReference type="InterPro" id="IPR052056">
    <property type="entry name" value="Mono-ARTD/PARP"/>
</dbReference>
<keyword evidence="3 6" id="KW-0808">Transferase</keyword>
<keyword evidence="2 6" id="KW-0328">Glycosyltransferase</keyword>
<keyword evidence="5" id="KW-0539">Nucleus</keyword>
<evidence type="ECO:0000256" key="3">
    <source>
        <dbReference type="ARBA" id="ARBA00022679"/>
    </source>
</evidence>
<dbReference type="GO" id="GO:0003950">
    <property type="term" value="F:NAD+ poly-ADP-ribosyltransferase activity"/>
    <property type="evidence" value="ECO:0007669"/>
    <property type="project" value="UniProtKB-UniRule"/>
</dbReference>
<comment type="subcellular location">
    <subcellularLocation>
        <location evidence="1">Nucleus</location>
    </subcellularLocation>
</comment>
<dbReference type="GO" id="GO:0003714">
    <property type="term" value="F:transcription corepressor activity"/>
    <property type="evidence" value="ECO:0000318"/>
    <property type="project" value="GO_Central"/>
</dbReference>
<keyword evidence="9" id="KW-1185">Reference proteome</keyword>
<name>A7T1E8_NEMVE</name>
<dbReference type="SUPFAM" id="SSF56399">
    <property type="entry name" value="ADP-ribosylation"/>
    <property type="match status" value="1"/>
</dbReference>
<evidence type="ECO:0000256" key="1">
    <source>
        <dbReference type="ARBA" id="ARBA00004123"/>
    </source>
</evidence>
<dbReference type="PhylomeDB" id="A7T1E8"/>
<dbReference type="EMBL" id="DS470103">
    <property type="protein sequence ID" value="EDO30215.1"/>
    <property type="molecule type" value="Genomic_DNA"/>
</dbReference>